<dbReference type="GO" id="GO:0005737">
    <property type="term" value="C:cytoplasm"/>
    <property type="evidence" value="ECO:0007669"/>
    <property type="project" value="TreeGrafter"/>
</dbReference>
<feature type="compositionally biased region" description="Pro residues" evidence="4">
    <location>
        <begin position="98"/>
        <end position="113"/>
    </location>
</feature>
<feature type="compositionally biased region" description="Pro residues" evidence="4">
    <location>
        <begin position="120"/>
        <end position="142"/>
    </location>
</feature>
<keyword evidence="3" id="KW-0378">Hydrolase</keyword>
<evidence type="ECO:0000313" key="6">
    <source>
        <dbReference type="EMBL" id="CAG8469458.1"/>
    </source>
</evidence>
<evidence type="ECO:0000256" key="3">
    <source>
        <dbReference type="ARBA" id="ARBA00022807"/>
    </source>
</evidence>
<evidence type="ECO:0000256" key="4">
    <source>
        <dbReference type="SAM" id="MobiDB-lite"/>
    </source>
</evidence>
<dbReference type="GO" id="GO:0006915">
    <property type="term" value="P:apoptotic process"/>
    <property type="evidence" value="ECO:0007669"/>
    <property type="project" value="UniProtKB-KW"/>
</dbReference>
<dbReference type="Gene3D" id="3.40.50.12660">
    <property type="match status" value="2"/>
</dbReference>
<feature type="compositionally biased region" description="Pro residues" evidence="4">
    <location>
        <begin position="201"/>
        <end position="213"/>
    </location>
</feature>
<name>A0A9N8VX27_9GLOM</name>
<dbReference type="AlphaFoldDB" id="A0A9N8VX27"/>
<dbReference type="EMBL" id="CAJVPQ010000312">
    <property type="protein sequence ID" value="CAG8469458.1"/>
    <property type="molecule type" value="Genomic_DNA"/>
</dbReference>
<dbReference type="InterPro" id="IPR011600">
    <property type="entry name" value="Pept_C14_caspase"/>
</dbReference>
<keyword evidence="3" id="KW-0788">Thiol protease</keyword>
<feature type="compositionally biased region" description="Pro residues" evidence="4">
    <location>
        <begin position="42"/>
        <end position="53"/>
    </location>
</feature>
<proteinExistence type="inferred from homology"/>
<dbReference type="GO" id="GO:0004197">
    <property type="term" value="F:cysteine-type endopeptidase activity"/>
    <property type="evidence" value="ECO:0007669"/>
    <property type="project" value="InterPro"/>
</dbReference>
<dbReference type="PANTHER" id="PTHR48104:SF30">
    <property type="entry name" value="METACASPASE-1"/>
    <property type="match status" value="1"/>
</dbReference>
<accession>A0A9N8VX27</accession>
<dbReference type="SUPFAM" id="SSF52129">
    <property type="entry name" value="Caspase-like"/>
    <property type="match status" value="1"/>
</dbReference>
<feature type="compositionally biased region" description="Pro residues" evidence="4">
    <location>
        <begin position="62"/>
        <end position="91"/>
    </location>
</feature>
<feature type="domain" description="Peptidase C14 caspase" evidence="5">
    <location>
        <begin position="252"/>
        <end position="534"/>
    </location>
</feature>
<dbReference type="Pfam" id="PF00656">
    <property type="entry name" value="Peptidase_C14"/>
    <property type="match status" value="1"/>
</dbReference>
<reference evidence="6" key="1">
    <citation type="submission" date="2021-06" db="EMBL/GenBank/DDBJ databases">
        <authorList>
            <person name="Kallberg Y."/>
            <person name="Tangrot J."/>
            <person name="Rosling A."/>
        </authorList>
    </citation>
    <scope>NUCLEOTIDE SEQUENCE</scope>
    <source>
        <strain evidence="6">UK204</strain>
    </source>
</reference>
<evidence type="ECO:0000259" key="5">
    <source>
        <dbReference type="Pfam" id="PF00656"/>
    </source>
</evidence>
<comment type="caution">
    <text evidence="6">The sequence shown here is derived from an EMBL/GenBank/DDBJ whole genome shotgun (WGS) entry which is preliminary data.</text>
</comment>
<organism evidence="6 7">
    <name type="scientific">Funneliformis caledonium</name>
    <dbReference type="NCBI Taxonomy" id="1117310"/>
    <lineage>
        <taxon>Eukaryota</taxon>
        <taxon>Fungi</taxon>
        <taxon>Fungi incertae sedis</taxon>
        <taxon>Mucoromycota</taxon>
        <taxon>Glomeromycotina</taxon>
        <taxon>Glomeromycetes</taxon>
        <taxon>Glomerales</taxon>
        <taxon>Glomeraceae</taxon>
        <taxon>Funneliformis</taxon>
    </lineage>
</organism>
<keyword evidence="2" id="KW-0053">Apoptosis</keyword>
<keyword evidence="3" id="KW-0645">Protease</keyword>
<feature type="region of interest" description="Disordered" evidence="4">
    <location>
        <begin position="1"/>
        <end position="235"/>
    </location>
</feature>
<evidence type="ECO:0000313" key="7">
    <source>
        <dbReference type="Proteomes" id="UP000789570"/>
    </source>
</evidence>
<dbReference type="InterPro" id="IPR050452">
    <property type="entry name" value="Metacaspase"/>
</dbReference>
<dbReference type="InterPro" id="IPR029030">
    <property type="entry name" value="Caspase-like_dom_sf"/>
</dbReference>
<dbReference type="Proteomes" id="UP000789570">
    <property type="component" value="Unassembled WGS sequence"/>
</dbReference>
<dbReference type="GO" id="GO:0006508">
    <property type="term" value="P:proteolysis"/>
    <property type="evidence" value="ECO:0007669"/>
    <property type="project" value="InterPro"/>
</dbReference>
<dbReference type="OrthoDB" id="3223806at2759"/>
<feature type="compositionally biased region" description="Pro residues" evidence="4">
    <location>
        <begin position="167"/>
        <end position="187"/>
    </location>
</feature>
<evidence type="ECO:0000256" key="2">
    <source>
        <dbReference type="ARBA" id="ARBA00022703"/>
    </source>
</evidence>
<evidence type="ECO:0000256" key="1">
    <source>
        <dbReference type="ARBA" id="ARBA00009005"/>
    </source>
</evidence>
<keyword evidence="7" id="KW-1185">Reference proteome</keyword>
<dbReference type="PANTHER" id="PTHR48104">
    <property type="entry name" value="METACASPASE-4"/>
    <property type="match status" value="1"/>
</dbReference>
<gene>
    <name evidence="6" type="ORF">FCALED_LOCUS2149</name>
</gene>
<feature type="compositionally biased region" description="Basic and acidic residues" evidence="4">
    <location>
        <begin position="7"/>
        <end position="18"/>
    </location>
</feature>
<comment type="similarity">
    <text evidence="1">Belongs to the peptidase C14B family.</text>
</comment>
<protein>
    <submittedName>
        <fullName evidence="6">11762_t:CDS:1</fullName>
    </submittedName>
</protein>
<sequence>MGYPGRTYKEKYGKRDDSISQPPPQPQQKYPPEYGGYGNYQRPPPGYPLPLGPPSQGGYPTPFGPPPSQGGYPPPFGPPPSQGGYPPPLGLPPSQGSYPPPSSQGGYPPPLGQPPSQGGYPPPAGPPPSQGGYPPPSGPPPSQGGYSRPPNADQAPLPPRQDSYAPSYPPPPTQSIYAPPPYPPTQGPPSVEKPPRNQQYQPPPQTYSSPPPNTIEQRPSAGHTPPPGYTLYQNTNVKPSSNVQLSNCTGLKRALLIGINYTGTQFELKGCINDVANMKSFLIDLYGFREEDMVILTDDQKDKQKIPTKDNILKAMKWLVHDAKPNDSYFFHFSGHGGQEKDKNGDEEDGYDETIMPLDFTTKGQIIDDVMHDIMVKPLPPGVRLTAIFDSCHSGTALDLPYMYSTQGKVKEPNILSDGGNTILSVGMSYMRGDLNGIKTSLMSFGKRATSGKSIAEQNRQTKSSPADVIMLSGCKDAQTSADTNEAGMNTGAMSFALIKTMRANKDISYQQMLNLVRDILASKYSQKPQLSASHEMDMNLKFVM</sequence>